<evidence type="ECO:0000313" key="11">
    <source>
        <dbReference type="EMBL" id="RUO25115.1"/>
    </source>
</evidence>
<dbReference type="OrthoDB" id="7066670at2"/>
<feature type="transmembrane region" description="Helical" evidence="9">
    <location>
        <begin position="37"/>
        <end position="56"/>
    </location>
</feature>
<dbReference type="Proteomes" id="UP000249203">
    <property type="component" value="Unassembled WGS sequence"/>
</dbReference>
<keyword evidence="8 9" id="KW-0472">Membrane</keyword>
<keyword evidence="13" id="KW-1185">Reference proteome</keyword>
<evidence type="ECO:0000256" key="3">
    <source>
        <dbReference type="ARBA" id="ARBA00018831"/>
    </source>
</evidence>
<evidence type="ECO:0000256" key="4">
    <source>
        <dbReference type="ARBA" id="ARBA00022475"/>
    </source>
</evidence>
<protein>
    <recommendedName>
        <fullName evidence="3">UPF0208 membrane protein YfbV</fullName>
    </recommendedName>
</protein>
<dbReference type="GO" id="GO:0005886">
    <property type="term" value="C:plasma membrane"/>
    <property type="evidence" value="ECO:0007669"/>
    <property type="project" value="UniProtKB-SubCell"/>
</dbReference>
<evidence type="ECO:0000256" key="9">
    <source>
        <dbReference type="SAM" id="Phobius"/>
    </source>
</evidence>
<feature type="transmembrane region" description="Helical" evidence="9">
    <location>
        <begin position="62"/>
        <end position="83"/>
    </location>
</feature>
<evidence type="ECO:0000256" key="5">
    <source>
        <dbReference type="ARBA" id="ARBA00022519"/>
    </source>
</evidence>
<keyword evidence="4" id="KW-1003">Cell membrane</keyword>
<evidence type="ECO:0000256" key="6">
    <source>
        <dbReference type="ARBA" id="ARBA00022692"/>
    </source>
</evidence>
<dbReference type="EMBL" id="PIPK01000004">
    <property type="protein sequence ID" value="RUO25115.1"/>
    <property type="molecule type" value="Genomic_DNA"/>
</dbReference>
<name>A0A327WZI7_9GAMM</name>
<dbReference type="EMBL" id="QLMD01000004">
    <property type="protein sequence ID" value="RAJ98977.1"/>
    <property type="molecule type" value="Genomic_DNA"/>
</dbReference>
<comment type="similarity">
    <text evidence="2">Belongs to the UPF0208 family.</text>
</comment>
<evidence type="ECO:0000313" key="10">
    <source>
        <dbReference type="EMBL" id="RAJ98977.1"/>
    </source>
</evidence>
<reference evidence="10 12" key="2">
    <citation type="submission" date="2018-06" db="EMBL/GenBank/DDBJ databases">
        <title>Genomic Encyclopedia of Type Strains, Phase III (KMG-III): the genomes of soil and plant-associated and newly described type strains.</title>
        <authorList>
            <person name="Whitman W."/>
        </authorList>
    </citation>
    <scope>NUCLEOTIDE SEQUENCE [LARGE SCALE GENOMIC DNA]</scope>
    <source>
        <strain evidence="10 12">CGMCC 1.15366</strain>
    </source>
</reference>
<evidence type="ECO:0000256" key="7">
    <source>
        <dbReference type="ARBA" id="ARBA00022989"/>
    </source>
</evidence>
<dbReference type="RefSeq" id="WP_111569061.1">
    <property type="nucleotide sequence ID" value="NZ_PIPK01000004.1"/>
</dbReference>
<gene>
    <name evidence="10" type="ORF">B0I24_104181</name>
    <name evidence="11" type="ORF">CWE07_06470</name>
</gene>
<evidence type="ECO:0000313" key="12">
    <source>
        <dbReference type="Proteomes" id="UP000249203"/>
    </source>
</evidence>
<keyword evidence="5" id="KW-0997">Cell inner membrane</keyword>
<dbReference type="AlphaFoldDB" id="A0A327WZI7"/>
<dbReference type="InterPro" id="IPR007334">
    <property type="entry name" value="UPF0208"/>
</dbReference>
<evidence type="ECO:0000256" key="8">
    <source>
        <dbReference type="ARBA" id="ARBA00023136"/>
    </source>
</evidence>
<reference evidence="11 13" key="1">
    <citation type="journal article" date="2018" name="Front. Microbiol.">
        <title>Genome-Based Analysis Reveals the Taxonomy and Diversity of the Family Idiomarinaceae.</title>
        <authorList>
            <person name="Liu Y."/>
            <person name="Lai Q."/>
            <person name="Shao Z."/>
        </authorList>
    </citation>
    <scope>NUCLEOTIDE SEQUENCE [LARGE SCALE GENOMIC DNA]</scope>
    <source>
        <strain evidence="11 13">CF12-14</strain>
    </source>
</reference>
<dbReference type="Proteomes" id="UP000287865">
    <property type="component" value="Unassembled WGS sequence"/>
</dbReference>
<evidence type="ECO:0000256" key="2">
    <source>
        <dbReference type="ARBA" id="ARBA00009474"/>
    </source>
</evidence>
<keyword evidence="6 9" id="KW-0812">Transmembrane</keyword>
<accession>A0A327WZI7</accession>
<dbReference type="Pfam" id="PF04217">
    <property type="entry name" value="DUF412"/>
    <property type="match status" value="1"/>
</dbReference>
<comment type="caution">
    <text evidence="10">The sequence shown here is derived from an EMBL/GenBank/DDBJ whole genome shotgun (WGS) entry which is preliminary data.</text>
</comment>
<comment type="subcellular location">
    <subcellularLocation>
        <location evidence="1">Cell inner membrane</location>
        <topology evidence="1">Multi-pass membrane protein</topology>
    </subcellularLocation>
</comment>
<organism evidence="10 12">
    <name type="scientific">Aliidiomarina maris</name>
    <dbReference type="NCBI Taxonomy" id="531312"/>
    <lineage>
        <taxon>Bacteria</taxon>
        <taxon>Pseudomonadati</taxon>
        <taxon>Pseudomonadota</taxon>
        <taxon>Gammaproteobacteria</taxon>
        <taxon>Alteromonadales</taxon>
        <taxon>Idiomarinaceae</taxon>
        <taxon>Aliidiomarina</taxon>
    </lineage>
</organism>
<evidence type="ECO:0000313" key="13">
    <source>
        <dbReference type="Proteomes" id="UP000287865"/>
    </source>
</evidence>
<sequence>MGLLRTFKDGAQYLKLWPNHAVLGGLPEAQVVPLTRLITWALPIAAVVNFAVQWTWLGSEHMASIITTSLFIALLPLQAYYWLGKRAMSELPLSLRAWYFELQGKLLQSGMDVRLPSHRKGPCYIDLAVMVRKALSVLPPEDY</sequence>
<keyword evidence="7 9" id="KW-1133">Transmembrane helix</keyword>
<proteinExistence type="inferred from homology"/>
<evidence type="ECO:0000256" key="1">
    <source>
        <dbReference type="ARBA" id="ARBA00004429"/>
    </source>
</evidence>
<dbReference type="NCBIfam" id="NF002493">
    <property type="entry name" value="PRK01816.1"/>
    <property type="match status" value="1"/>
</dbReference>